<dbReference type="Proteomes" id="UP000008461">
    <property type="component" value="Chromosome"/>
</dbReference>
<dbReference type="HOGENOM" id="CLU_129874_0_4_10"/>
<dbReference type="InterPro" id="IPR036583">
    <property type="entry name" value="23S_rRNA_IVS_sf"/>
</dbReference>
<dbReference type="EMBL" id="CP002691">
    <property type="protein sequence ID" value="AEE48756.1"/>
    <property type="molecule type" value="Genomic_DNA"/>
</dbReference>
<dbReference type="Pfam" id="PF05635">
    <property type="entry name" value="23S_rRNA_IVP"/>
    <property type="match status" value="1"/>
</dbReference>
<reference key="2">
    <citation type="submission" date="2011-04" db="EMBL/GenBank/DDBJ databases">
        <title>Complete sequence of chromosome of Haliscomenobacter hydrossis DSM 1100.</title>
        <authorList>
            <consortium name="US DOE Joint Genome Institute (JGI-PGF)"/>
            <person name="Lucas S."/>
            <person name="Han J."/>
            <person name="Lapidus A."/>
            <person name="Bruce D."/>
            <person name="Goodwin L."/>
            <person name="Pitluck S."/>
            <person name="Peters L."/>
            <person name="Kyrpides N."/>
            <person name="Mavromatis K."/>
            <person name="Ivanova N."/>
            <person name="Ovchinnikova G."/>
            <person name="Pagani I."/>
            <person name="Daligault H."/>
            <person name="Detter J.C."/>
            <person name="Han C."/>
            <person name="Land M."/>
            <person name="Hauser L."/>
            <person name="Markowitz V."/>
            <person name="Cheng J.-F."/>
            <person name="Hugenholtz P."/>
            <person name="Woyke T."/>
            <person name="Wu D."/>
            <person name="Verbarg S."/>
            <person name="Frueling A."/>
            <person name="Brambilla E."/>
            <person name="Klenk H.-P."/>
            <person name="Eisen J.A."/>
        </authorList>
    </citation>
    <scope>NUCLEOTIDE SEQUENCE</scope>
    <source>
        <strain>DSM 1100</strain>
    </source>
</reference>
<dbReference type="KEGG" id="hhy:Halhy_0851"/>
<dbReference type="SUPFAM" id="SSF158446">
    <property type="entry name" value="IVS-encoded protein-like"/>
    <property type="match status" value="1"/>
</dbReference>
<dbReference type="RefSeq" id="WP_013763316.1">
    <property type="nucleotide sequence ID" value="NC_015510.1"/>
</dbReference>
<dbReference type="PANTHER" id="PTHR38471">
    <property type="entry name" value="FOUR HELIX BUNDLE PROTEIN"/>
    <property type="match status" value="1"/>
</dbReference>
<dbReference type="STRING" id="760192.Halhy_0851"/>
<keyword evidence="2" id="KW-1185">Reference proteome</keyword>
<dbReference type="InterPro" id="IPR012657">
    <property type="entry name" value="23S_rRNA-intervening_sequence"/>
</dbReference>
<evidence type="ECO:0000313" key="2">
    <source>
        <dbReference type="Proteomes" id="UP000008461"/>
    </source>
</evidence>
<protein>
    <submittedName>
        <fullName evidence="1">S23 ribosomal protein</fullName>
    </submittedName>
</protein>
<gene>
    <name evidence="1" type="ordered locus">Halhy_0851</name>
</gene>
<dbReference type="CDD" id="cd16377">
    <property type="entry name" value="23S_rRNA_IVP_like"/>
    <property type="match status" value="1"/>
</dbReference>
<sequence length="117" mass="13732">MSYNYSFEKMAVWQMSRVFAKKLYQVTREFPKEELFGLTSQIRRATISVSCNLAEGSARMSAKEQQRFYEIAFSSAVEVVNLLILSNDFGYLSDQSYVDLRDEIEKITWLINKLYKK</sequence>
<dbReference type="AlphaFoldDB" id="F4L535"/>
<evidence type="ECO:0000313" key="1">
    <source>
        <dbReference type="EMBL" id="AEE48756.1"/>
    </source>
</evidence>
<accession>F4L535</accession>
<organism evidence="1 2">
    <name type="scientific">Haliscomenobacter hydrossis (strain ATCC 27775 / DSM 1100 / LMG 10767 / O)</name>
    <dbReference type="NCBI Taxonomy" id="760192"/>
    <lineage>
        <taxon>Bacteria</taxon>
        <taxon>Pseudomonadati</taxon>
        <taxon>Bacteroidota</taxon>
        <taxon>Saprospiria</taxon>
        <taxon>Saprospirales</taxon>
        <taxon>Haliscomenobacteraceae</taxon>
        <taxon>Haliscomenobacter</taxon>
    </lineage>
</organism>
<reference evidence="1 2" key="1">
    <citation type="journal article" date="2011" name="Stand. Genomic Sci.">
        <title>Complete genome sequence of Haliscomenobacter hydrossis type strain (O).</title>
        <authorList>
            <consortium name="US DOE Joint Genome Institute (JGI-PGF)"/>
            <person name="Daligault H."/>
            <person name="Lapidus A."/>
            <person name="Zeytun A."/>
            <person name="Nolan M."/>
            <person name="Lucas S."/>
            <person name="Del Rio T.G."/>
            <person name="Tice H."/>
            <person name="Cheng J.F."/>
            <person name="Tapia R."/>
            <person name="Han C."/>
            <person name="Goodwin L."/>
            <person name="Pitluck S."/>
            <person name="Liolios K."/>
            <person name="Pagani I."/>
            <person name="Ivanova N."/>
            <person name="Huntemann M."/>
            <person name="Mavromatis K."/>
            <person name="Mikhailova N."/>
            <person name="Pati A."/>
            <person name="Chen A."/>
            <person name="Palaniappan K."/>
            <person name="Land M."/>
            <person name="Hauser L."/>
            <person name="Brambilla E.M."/>
            <person name="Rohde M."/>
            <person name="Verbarg S."/>
            <person name="Goker M."/>
            <person name="Bristow J."/>
            <person name="Eisen J.A."/>
            <person name="Markowitz V."/>
            <person name="Hugenholtz P."/>
            <person name="Kyrpides N.C."/>
            <person name="Klenk H.P."/>
            <person name="Woyke T."/>
        </authorList>
    </citation>
    <scope>NUCLEOTIDE SEQUENCE [LARGE SCALE GENOMIC DNA]</scope>
    <source>
        <strain evidence="2">ATCC 27775 / DSM 1100 / LMG 10767 / O</strain>
    </source>
</reference>
<dbReference type="PANTHER" id="PTHR38471:SF2">
    <property type="entry name" value="FOUR HELIX BUNDLE PROTEIN"/>
    <property type="match status" value="1"/>
</dbReference>
<dbReference type="GO" id="GO:0005840">
    <property type="term" value="C:ribosome"/>
    <property type="evidence" value="ECO:0007669"/>
    <property type="project" value="UniProtKB-KW"/>
</dbReference>
<dbReference type="eggNOG" id="ENOG5032SXU">
    <property type="taxonomic scope" value="Bacteria"/>
</dbReference>
<proteinExistence type="predicted"/>
<dbReference type="Gene3D" id="1.20.1440.60">
    <property type="entry name" value="23S rRNA-intervening sequence"/>
    <property type="match status" value="1"/>
</dbReference>
<name>F4L535_HALH1</name>
<keyword evidence="1" id="KW-0687">Ribonucleoprotein</keyword>
<keyword evidence="1" id="KW-0689">Ribosomal protein</keyword>
<dbReference type="NCBIfam" id="TIGR02436">
    <property type="entry name" value="four helix bundle protein"/>
    <property type="match status" value="1"/>
</dbReference>